<gene>
    <name evidence="1" type="ORF">IE53DRAFT_385574</name>
</gene>
<organism evidence="1 2">
    <name type="scientific">Violaceomyces palustris</name>
    <dbReference type="NCBI Taxonomy" id="1673888"/>
    <lineage>
        <taxon>Eukaryota</taxon>
        <taxon>Fungi</taxon>
        <taxon>Dikarya</taxon>
        <taxon>Basidiomycota</taxon>
        <taxon>Ustilaginomycotina</taxon>
        <taxon>Ustilaginomycetes</taxon>
        <taxon>Violaceomycetales</taxon>
        <taxon>Violaceomycetaceae</taxon>
        <taxon>Violaceomyces</taxon>
    </lineage>
</organism>
<evidence type="ECO:0000313" key="1">
    <source>
        <dbReference type="EMBL" id="PWN52029.1"/>
    </source>
</evidence>
<dbReference type="EMBL" id="KZ819801">
    <property type="protein sequence ID" value="PWN52029.1"/>
    <property type="molecule type" value="Genomic_DNA"/>
</dbReference>
<dbReference type="Proteomes" id="UP000245626">
    <property type="component" value="Unassembled WGS sequence"/>
</dbReference>
<reference evidence="1 2" key="1">
    <citation type="journal article" date="2018" name="Mol. Biol. Evol.">
        <title>Broad Genomic Sampling Reveals a Smut Pathogenic Ancestry of the Fungal Clade Ustilaginomycotina.</title>
        <authorList>
            <person name="Kijpornyongpan T."/>
            <person name="Mondo S.J."/>
            <person name="Barry K."/>
            <person name="Sandor L."/>
            <person name="Lee J."/>
            <person name="Lipzen A."/>
            <person name="Pangilinan J."/>
            <person name="LaButti K."/>
            <person name="Hainaut M."/>
            <person name="Henrissat B."/>
            <person name="Grigoriev I.V."/>
            <person name="Spatafora J.W."/>
            <person name="Aime M.C."/>
        </authorList>
    </citation>
    <scope>NUCLEOTIDE SEQUENCE [LARGE SCALE GENOMIC DNA]</scope>
    <source>
        <strain evidence="1 2">SA 807</strain>
    </source>
</reference>
<evidence type="ECO:0000313" key="2">
    <source>
        <dbReference type="Proteomes" id="UP000245626"/>
    </source>
</evidence>
<keyword evidence="2" id="KW-1185">Reference proteome</keyword>
<accession>A0ACD0P276</accession>
<protein>
    <submittedName>
        <fullName evidence="1">Uncharacterized protein</fullName>
    </submittedName>
</protein>
<name>A0ACD0P276_9BASI</name>
<sequence length="1696" mass="186244">MSLGGKKSTPARGGQTSILGFFSKAAPTKKAEPGNAESLARAKLKAPQPSQTKEEATKPTSDTATSKLRSAKTPDTPPPTVHRQKSNSSDFDGQGGGSSPPLPSPTAARRGIQNGRQQQQQTSPVHPRFEERASKVNQAPPSREPTPPSSDAMSMELDDDEDGMPVRRRSATKRTITYAESDVEGEESEAGSDQEDSFVPSKPKKGRASGNRRPSKRSRITVEDDEDDFIVSDDDPVSDHFSESDMDGEVSDGAAESDEGSPSPKAKKKNPKSSSKRPSAGTRSSPLESFKLGASASSPSAGARLSPNAISKPSLSTSHLTKAERRIVEEKRRKTENEQAYSFLVDLRDKDGNRPGDTEYDSRTVYIPKSAWKDFTPFEKQFWEIKQNHWDTVLFFQKGKFYELYEEDALIGHREFDLKLTDRVKMKMVGVPESSFDIFAAKFLALGYKVGRVDQTETAVAKGMRVGEKSRGGGSEIVHRELRHVLTGGTIVDASALPDDLNSYCISIKEQLSGPEGEPVFGVCILDASTAQFNLTSFQDDVSRTRLETLLRSLRLKEVIHEKAGLATQTLRVLRNSVPHSCQITMLKSGSEFLDEESTMRKLNTLFNEELSPDDDFESVDPIDASLLPDAIASMVAKPCAISALGGLLSYLAQLNLDRDLCSSRNFNIFDPIRQDKCLILDAQSLTHLNILLNDQGTEDGTLHRLLNRCVTPFGKRLFKIWVIAPLAAIEAINARLDAVDDLLAFPQFEEEFDSFAKKLPDTERLIPRIYAGKCRPKDFTTVLKSFAKFDESIKHLIGCTEDFTNGVVTNALRSIPNVSEKANRLREMFKILEDGSFVPLKQVHEDFDIAEENLAKIEAELETEIEKYRKQLGLRKATCDWKHIGTKDIYQVEVPAKTKVPSNWVRLSQTKDKHRYYSPAVRDLVQELKEARETRLAAMKQFHSRLFNEFTRDGPTYLAAIKGLAEIDCLLSLAKSSYAMGEPTCRPEFVEHDTALVEFEELRHPCMGGDTLDFIPNNVKLGGDNDEVVVLTGGNMAGKSTTARTTATAVIIAQLGCRVPASKARISPVDRIASRMGANDQIFRNNSTFMVEMLEASRIISECTPRSLVVMDELGRGTSTFDGQAIAFAVLHHLVGRTRCLAFFLTHYTTLAYDFDHYPRVSNKHMEVLVDDQKREVVFTYRLVPGIAESSYGTQVAALAGVPHEICDRASDVSKQFLDSTRENQARKAQSKIPLASLADFAHLFRMAESLEALSADEAKIKVAASQLDVIRAEIANLGSSASLGETALDTSASRSKAKEDLFIIPEVRPSSGMATYGGRQKRVRLQETVSNPSTPRKSRTSNGKVSGEMVDDLPDKSFSSPTPCHINSLPMFRTTLLKRVPLKPAQATRSGEQLVLDLGQKIRITCKDCDMSFDKSSPDDSILHSKYHERVVKGLDWTAKTLINAGDEVVSSFKVKPRGGDGSRSSLGFKRRGSGNPSSNGGGGANSEEVRILLYKMENVKDSIVNRKLSEVLAMVDEALGAAALPDHVVRACQILVAVRGGRVAGAAVLCRVPQGTARRVIPAGRISEEAPKTTPAEAMRVYDDDGGDAIFVSDPLPPSQTPPIGVHRIHVLPALRRTGLATRLLEAAGDHFVYGQSLKSLERMYGGRAGTVAFSQPTEAGRKFAESWIVGGDSIQDGSNQAVSDKRLIVFEE</sequence>
<proteinExistence type="predicted"/>